<proteinExistence type="predicted"/>
<organism evidence="2 3">
    <name type="scientific">Panicum miliaceum</name>
    <name type="common">Proso millet</name>
    <name type="synonym">Broomcorn millet</name>
    <dbReference type="NCBI Taxonomy" id="4540"/>
    <lineage>
        <taxon>Eukaryota</taxon>
        <taxon>Viridiplantae</taxon>
        <taxon>Streptophyta</taxon>
        <taxon>Embryophyta</taxon>
        <taxon>Tracheophyta</taxon>
        <taxon>Spermatophyta</taxon>
        <taxon>Magnoliopsida</taxon>
        <taxon>Liliopsida</taxon>
        <taxon>Poales</taxon>
        <taxon>Poaceae</taxon>
        <taxon>PACMAD clade</taxon>
        <taxon>Panicoideae</taxon>
        <taxon>Panicodae</taxon>
        <taxon>Paniceae</taxon>
        <taxon>Panicinae</taxon>
        <taxon>Panicum</taxon>
        <taxon>Panicum sect. Panicum</taxon>
    </lineage>
</organism>
<dbReference type="AlphaFoldDB" id="A0A3L6SUZ8"/>
<protein>
    <submittedName>
        <fullName evidence="2">Uncharacterized protein</fullName>
    </submittedName>
</protein>
<keyword evidence="3" id="KW-1185">Reference proteome</keyword>
<feature type="compositionally biased region" description="Basic residues" evidence="1">
    <location>
        <begin position="1"/>
        <end position="13"/>
    </location>
</feature>
<feature type="region of interest" description="Disordered" evidence="1">
    <location>
        <begin position="1"/>
        <end position="30"/>
    </location>
</feature>
<dbReference type="Proteomes" id="UP000275267">
    <property type="component" value="Unassembled WGS sequence"/>
</dbReference>
<gene>
    <name evidence="2" type="ORF">C2845_PM05G36380</name>
</gene>
<sequence>MRRRSSSRSRLLRAWRSSAGHHDPRTEEHLQAPGKCASICWICSGLYQSLNRIKKILDGEEAHWPRS</sequence>
<name>A0A3L6SUZ8_PANMI</name>
<accession>A0A3L6SUZ8</accession>
<evidence type="ECO:0000313" key="3">
    <source>
        <dbReference type="Proteomes" id="UP000275267"/>
    </source>
</evidence>
<feature type="compositionally biased region" description="Basic and acidic residues" evidence="1">
    <location>
        <begin position="20"/>
        <end position="30"/>
    </location>
</feature>
<evidence type="ECO:0000256" key="1">
    <source>
        <dbReference type="SAM" id="MobiDB-lite"/>
    </source>
</evidence>
<evidence type="ECO:0000313" key="2">
    <source>
        <dbReference type="EMBL" id="RLN28203.1"/>
    </source>
</evidence>
<reference evidence="3" key="1">
    <citation type="journal article" date="2019" name="Nat. Commun.">
        <title>The genome of broomcorn millet.</title>
        <authorList>
            <person name="Zou C."/>
            <person name="Miki D."/>
            <person name="Li D."/>
            <person name="Tang Q."/>
            <person name="Xiao L."/>
            <person name="Rajput S."/>
            <person name="Deng P."/>
            <person name="Jia W."/>
            <person name="Huang R."/>
            <person name="Zhang M."/>
            <person name="Sun Y."/>
            <person name="Hu J."/>
            <person name="Fu X."/>
            <person name="Schnable P.S."/>
            <person name="Li F."/>
            <person name="Zhang H."/>
            <person name="Feng B."/>
            <person name="Zhu X."/>
            <person name="Liu R."/>
            <person name="Schnable J.C."/>
            <person name="Zhu J.-K."/>
            <person name="Zhang H."/>
        </authorList>
    </citation>
    <scope>NUCLEOTIDE SEQUENCE [LARGE SCALE GENOMIC DNA]</scope>
</reference>
<comment type="caution">
    <text evidence="2">The sequence shown here is derived from an EMBL/GenBank/DDBJ whole genome shotgun (WGS) entry which is preliminary data.</text>
</comment>
<dbReference type="EMBL" id="PQIB02000003">
    <property type="protein sequence ID" value="RLN28203.1"/>
    <property type="molecule type" value="Genomic_DNA"/>
</dbReference>